<dbReference type="SUPFAM" id="SSF53254">
    <property type="entry name" value="Phosphoglycerate mutase-like"/>
    <property type="match status" value="1"/>
</dbReference>
<proteinExistence type="predicted"/>
<dbReference type="GO" id="GO:0016853">
    <property type="term" value="F:isomerase activity"/>
    <property type="evidence" value="ECO:0007669"/>
    <property type="project" value="UniProtKB-KW"/>
</dbReference>
<dbReference type="SMART" id="SM00855">
    <property type="entry name" value="PGAM"/>
    <property type="match status" value="1"/>
</dbReference>
<dbReference type="eggNOG" id="COG0406">
    <property type="taxonomic scope" value="Bacteria"/>
</dbReference>
<dbReference type="OrthoDB" id="4697614at2"/>
<reference evidence="1 2" key="1">
    <citation type="journal article" date="2010" name="Genome Biol. Evol.">
        <title>The sequence of a 1.8-mb bacterial linear plasmid reveals a rich evolutionary reservoir of secondary metabolic pathways.</title>
        <authorList>
            <person name="Medema M.H."/>
            <person name="Trefzer A."/>
            <person name="Kovalchuk A."/>
            <person name="van den Berg M."/>
            <person name="Mueller U."/>
            <person name="Heijne W."/>
            <person name="Wu L."/>
            <person name="Alam M.T."/>
            <person name="Ronning C.M."/>
            <person name="Nierman W.C."/>
            <person name="Bovenberg R.A.L."/>
            <person name="Breitling R."/>
            <person name="Takano E."/>
        </authorList>
    </citation>
    <scope>NUCLEOTIDE SEQUENCE [LARGE SCALE GENOMIC DNA]</scope>
    <source>
        <strain evidence="2">ATCC 27064 / DSM 738 / JCM 4710 / NBRC 13307 / NCIMB 12785 / NRRL 3585 / VKM Ac-602</strain>
    </source>
</reference>
<name>B5GV83_STRCL</name>
<dbReference type="GeneID" id="93731539"/>
<dbReference type="RefSeq" id="WP_003955752.1">
    <property type="nucleotide sequence ID" value="NZ_CM000913.1"/>
</dbReference>
<dbReference type="KEGG" id="sclf:BB341_18985"/>
<accession>B5GV83</accession>
<dbReference type="EC" id="5.4.2.1" evidence="1"/>
<dbReference type="PANTHER" id="PTHR48100:SF1">
    <property type="entry name" value="HISTIDINE PHOSPHATASE FAMILY PROTEIN-RELATED"/>
    <property type="match status" value="1"/>
</dbReference>
<dbReference type="CDD" id="cd07067">
    <property type="entry name" value="HP_PGM_like"/>
    <property type="match status" value="1"/>
</dbReference>
<keyword evidence="1" id="KW-0413">Isomerase</keyword>
<dbReference type="Pfam" id="PF00300">
    <property type="entry name" value="His_Phos_1"/>
    <property type="match status" value="1"/>
</dbReference>
<organism evidence="1 2">
    <name type="scientific">Streptomyces clavuligerus</name>
    <dbReference type="NCBI Taxonomy" id="1901"/>
    <lineage>
        <taxon>Bacteria</taxon>
        <taxon>Bacillati</taxon>
        <taxon>Actinomycetota</taxon>
        <taxon>Actinomycetes</taxon>
        <taxon>Kitasatosporales</taxon>
        <taxon>Streptomycetaceae</taxon>
        <taxon>Streptomyces</taxon>
    </lineage>
</organism>
<dbReference type="STRING" id="1901.BB341_18985"/>
<dbReference type="InterPro" id="IPR050275">
    <property type="entry name" value="PGM_Phosphatase"/>
</dbReference>
<dbReference type="GO" id="GO:0005737">
    <property type="term" value="C:cytoplasm"/>
    <property type="evidence" value="ECO:0007669"/>
    <property type="project" value="TreeGrafter"/>
</dbReference>
<sequence length="200" mass="22082">MKIYLVRHGQSQWQVSPSEDWDTSLSPLGHEQAGHLGKWFAEGAPLDGTSRLSVGSVVTSPLKRARETAGHLCDSLGVTAGVQPTLKEAAFHVVSELPKASAPFAPWPAEPLSERYRDFRAQARTALEELTRRAEETGQPVLAVTHGGLIKTVVRTIAESDTFCLKLYNCGINEIEWANGRWRVVHINLWDHLPPALRTT</sequence>
<dbReference type="Proteomes" id="UP000002357">
    <property type="component" value="Chromosome"/>
</dbReference>
<evidence type="ECO:0000313" key="1">
    <source>
        <dbReference type="EMBL" id="EFG06940.1"/>
    </source>
</evidence>
<evidence type="ECO:0000313" key="2">
    <source>
        <dbReference type="Proteomes" id="UP000002357"/>
    </source>
</evidence>
<dbReference type="InterPro" id="IPR013078">
    <property type="entry name" value="His_Pase_superF_clade-1"/>
</dbReference>
<dbReference type="InterPro" id="IPR029033">
    <property type="entry name" value="His_PPase_superfam"/>
</dbReference>
<dbReference type="GO" id="GO:0016791">
    <property type="term" value="F:phosphatase activity"/>
    <property type="evidence" value="ECO:0007669"/>
    <property type="project" value="TreeGrafter"/>
</dbReference>
<keyword evidence="2" id="KW-1185">Reference proteome</keyword>
<dbReference type="PANTHER" id="PTHR48100">
    <property type="entry name" value="BROAD-SPECIFICITY PHOSPHATASE YOR283W-RELATED"/>
    <property type="match status" value="1"/>
</dbReference>
<dbReference type="AlphaFoldDB" id="B5GV83"/>
<dbReference type="EMBL" id="CM000913">
    <property type="protein sequence ID" value="EFG06940.1"/>
    <property type="molecule type" value="Genomic_DNA"/>
</dbReference>
<dbReference type="Gene3D" id="3.40.50.1240">
    <property type="entry name" value="Phosphoglycerate mutase-like"/>
    <property type="match status" value="1"/>
</dbReference>
<gene>
    <name evidence="1" type="primary">gpmA1</name>
    <name evidence="1" type="ORF">SCLAV_1867</name>
</gene>
<protein>
    <submittedName>
        <fullName evidence="1">Phosphoglycerate mutase</fullName>
        <ecNumber evidence="1">5.4.2.1</ecNumber>
    </submittedName>
</protein>